<dbReference type="AlphaFoldDB" id="A0A7U2ETD1"/>
<evidence type="ECO:0000313" key="1">
    <source>
        <dbReference type="EMBL" id="QRC90770.1"/>
    </source>
</evidence>
<reference evidence="2" key="1">
    <citation type="journal article" date="2021" name="BMC Genomics">
        <title>Chromosome-level genome assembly and manually-curated proteome of model necrotroph Parastagonospora nodorum Sn15 reveals a genome-wide trove of candidate effector homologs, and redundancy of virulence-related functions within an accessory chromosome.</title>
        <authorList>
            <person name="Bertazzoni S."/>
            <person name="Jones D.A.B."/>
            <person name="Phan H.T."/>
            <person name="Tan K.-C."/>
            <person name="Hane J.K."/>
        </authorList>
    </citation>
    <scope>NUCLEOTIDE SEQUENCE [LARGE SCALE GENOMIC DNA]</scope>
    <source>
        <strain evidence="2">SN15 / ATCC MYA-4574 / FGSC 10173)</strain>
    </source>
</reference>
<gene>
    <name evidence="1" type="ORF">JI435_400590</name>
</gene>
<dbReference type="Proteomes" id="UP000663193">
    <property type="component" value="Chromosome 1"/>
</dbReference>
<protein>
    <submittedName>
        <fullName evidence="1">Uncharacterized protein</fullName>
    </submittedName>
</protein>
<sequence length="92" mass="10160">MGCVRTWMGKPGKEQGEVGGCEWARAPSFAECGTSQFPRLAPHRRRQCGAQPITLLVTLHLGEDRPLESASEPVCDDEHVIRLHRAGRSMCC</sequence>
<evidence type="ECO:0000313" key="2">
    <source>
        <dbReference type="Proteomes" id="UP000663193"/>
    </source>
</evidence>
<proteinExistence type="predicted"/>
<dbReference type="EMBL" id="CP069023">
    <property type="protein sequence ID" value="QRC90770.1"/>
    <property type="molecule type" value="Genomic_DNA"/>
</dbReference>
<name>A0A7U2ETD1_PHANO</name>
<organism evidence="1 2">
    <name type="scientific">Phaeosphaeria nodorum (strain SN15 / ATCC MYA-4574 / FGSC 10173)</name>
    <name type="common">Glume blotch fungus</name>
    <name type="synonym">Parastagonospora nodorum</name>
    <dbReference type="NCBI Taxonomy" id="321614"/>
    <lineage>
        <taxon>Eukaryota</taxon>
        <taxon>Fungi</taxon>
        <taxon>Dikarya</taxon>
        <taxon>Ascomycota</taxon>
        <taxon>Pezizomycotina</taxon>
        <taxon>Dothideomycetes</taxon>
        <taxon>Pleosporomycetidae</taxon>
        <taxon>Pleosporales</taxon>
        <taxon>Pleosporineae</taxon>
        <taxon>Phaeosphaeriaceae</taxon>
        <taxon>Parastagonospora</taxon>
    </lineage>
</organism>
<dbReference type="VEuPathDB" id="FungiDB:JI435_400590"/>
<keyword evidence="2" id="KW-1185">Reference proteome</keyword>
<accession>A0A7U2ETD1</accession>